<accession>A0ACB0ZEK5</accession>
<dbReference type="EMBL" id="CAVMJV010000031">
    <property type="protein sequence ID" value="CAK5077009.1"/>
    <property type="molecule type" value="Genomic_DNA"/>
</dbReference>
<name>A0ACB0ZEK5_MELEN</name>
<protein>
    <submittedName>
        <fullName evidence="1">Uncharacterized protein</fullName>
    </submittedName>
</protein>
<organism evidence="1 2">
    <name type="scientific">Meloidogyne enterolobii</name>
    <name type="common">Root-knot nematode worm</name>
    <name type="synonym">Meloidogyne mayaguensis</name>
    <dbReference type="NCBI Taxonomy" id="390850"/>
    <lineage>
        <taxon>Eukaryota</taxon>
        <taxon>Metazoa</taxon>
        <taxon>Ecdysozoa</taxon>
        <taxon>Nematoda</taxon>
        <taxon>Chromadorea</taxon>
        <taxon>Rhabditida</taxon>
        <taxon>Tylenchina</taxon>
        <taxon>Tylenchomorpha</taxon>
        <taxon>Tylenchoidea</taxon>
        <taxon>Meloidogynidae</taxon>
        <taxon>Meloidogyninae</taxon>
        <taxon>Meloidogyne</taxon>
    </lineage>
</organism>
<sequence length="272" mass="31501">MTGFEEITNTNCTCECKEEDFRKFIRILCWKQMAQLVDLMELAPCAGKNYFNILKNAYNQFINLQKSTVEGLMFSGNMPVLRSVFGANSQKEFQEQEKSEEEENNNNNNNFIISSYSLQKDENTLKSLSFRLLRCVYPLLTGEKIVILASQQRTPTGMDLLEKLNKLRVVKRTENVQWTSEIERLEQVITEHQLSGVSCDKELSLNLSDKNAKHEMIIIDLNNHRIKCREYRGVLLRQLAGNFEVLYEKRGFRRYLNTDICGEIGGVLLGNF</sequence>
<proteinExistence type="predicted"/>
<comment type="caution">
    <text evidence="1">The sequence shown here is derived from an EMBL/GenBank/DDBJ whole genome shotgun (WGS) entry which is preliminary data.</text>
</comment>
<reference evidence="1" key="1">
    <citation type="submission" date="2023-11" db="EMBL/GenBank/DDBJ databases">
        <authorList>
            <person name="Poullet M."/>
        </authorList>
    </citation>
    <scope>NUCLEOTIDE SEQUENCE</scope>
    <source>
        <strain evidence="1">E1834</strain>
    </source>
</reference>
<keyword evidence="2" id="KW-1185">Reference proteome</keyword>
<dbReference type="Proteomes" id="UP001497535">
    <property type="component" value="Unassembled WGS sequence"/>
</dbReference>
<gene>
    <name evidence="1" type="ORF">MENTE1834_LOCUS23889</name>
</gene>
<evidence type="ECO:0000313" key="2">
    <source>
        <dbReference type="Proteomes" id="UP001497535"/>
    </source>
</evidence>
<evidence type="ECO:0000313" key="1">
    <source>
        <dbReference type="EMBL" id="CAK5077009.1"/>
    </source>
</evidence>